<organism evidence="2 3">
    <name type="scientific">Ammonifex degensii (strain DSM 10501 / KC4)</name>
    <dbReference type="NCBI Taxonomy" id="429009"/>
    <lineage>
        <taxon>Bacteria</taxon>
        <taxon>Bacillati</taxon>
        <taxon>Bacillota</taxon>
        <taxon>Clostridia</taxon>
        <taxon>Thermoanaerobacterales</taxon>
        <taxon>Thermoanaerobacteraceae</taxon>
        <taxon>Ammonifex</taxon>
    </lineage>
</organism>
<dbReference type="HOGENOM" id="CLU_2598304_0_0_9"/>
<dbReference type="Proteomes" id="UP000002620">
    <property type="component" value="Chromosome"/>
</dbReference>
<name>C9R9K2_AMMDK</name>
<gene>
    <name evidence="2" type="ordered locus">Adeg_1901</name>
</gene>
<keyword evidence="3" id="KW-1185">Reference proteome</keyword>
<accession>C9R9K2</accession>
<dbReference type="STRING" id="429009.Adeg_1901"/>
<dbReference type="KEGG" id="adg:Adeg_1901"/>
<evidence type="ECO:0000313" key="2">
    <source>
        <dbReference type="EMBL" id="ACX52981.1"/>
    </source>
</evidence>
<dbReference type="EMBL" id="CP001785">
    <property type="protein sequence ID" value="ACX52981.1"/>
    <property type="molecule type" value="Genomic_DNA"/>
</dbReference>
<keyword evidence="1" id="KW-0472">Membrane</keyword>
<feature type="transmembrane region" description="Helical" evidence="1">
    <location>
        <begin position="50"/>
        <end position="69"/>
    </location>
</feature>
<keyword evidence="1" id="KW-0812">Transmembrane</keyword>
<sequence>MKQGKSFWLTWPVVLVFLPFMLFSVVLLGVAGGIFPHPPELSAITPGVRIWALKTFFFWLGTALVLYATHSVVRERGEK</sequence>
<proteinExistence type="predicted"/>
<reference evidence="2 3" key="1">
    <citation type="submission" date="2009-10" db="EMBL/GenBank/DDBJ databases">
        <title>Complete sequence of chromosome of Ammonifex degensii KC4.</title>
        <authorList>
            <consortium name="US DOE Joint Genome Institute"/>
            <person name="Kerfeld C."/>
            <person name="Goodner B."/>
            <person name="Huber H."/>
            <person name="Stetter K."/>
            <person name="Lucas S."/>
            <person name="Copeland A."/>
            <person name="Lapidus A."/>
            <person name="Glavina del Rio T."/>
            <person name="Dalin E."/>
            <person name="Tice H."/>
            <person name="Bruce D."/>
            <person name="Goodwin L."/>
            <person name="Pitluck S."/>
            <person name="Saunders E."/>
            <person name="Brettin T."/>
            <person name="Detter J.C."/>
            <person name="Han C."/>
            <person name="Larimer F."/>
            <person name="Land M."/>
            <person name="Hauser L."/>
            <person name="Kyrpides N."/>
            <person name="Ovchinnikova G."/>
            <person name="Richardson P."/>
        </authorList>
    </citation>
    <scope>NUCLEOTIDE SEQUENCE [LARGE SCALE GENOMIC DNA]</scope>
    <source>
        <strain evidence="3">DSM 10501 / KC4</strain>
    </source>
</reference>
<protein>
    <submittedName>
        <fullName evidence="2">Uncharacterized protein</fullName>
    </submittedName>
</protein>
<keyword evidence="1" id="KW-1133">Transmembrane helix</keyword>
<feature type="transmembrane region" description="Helical" evidence="1">
    <location>
        <begin position="7"/>
        <end position="30"/>
    </location>
</feature>
<evidence type="ECO:0000256" key="1">
    <source>
        <dbReference type="SAM" id="Phobius"/>
    </source>
</evidence>
<dbReference type="AlphaFoldDB" id="C9R9K2"/>
<evidence type="ECO:0000313" key="3">
    <source>
        <dbReference type="Proteomes" id="UP000002620"/>
    </source>
</evidence>